<dbReference type="InterPro" id="IPR000182">
    <property type="entry name" value="GNAT_dom"/>
</dbReference>
<dbReference type="GO" id="GO:0005737">
    <property type="term" value="C:cytoplasm"/>
    <property type="evidence" value="ECO:0007669"/>
    <property type="project" value="TreeGrafter"/>
</dbReference>
<feature type="domain" description="N-acetyltransferase" evidence="1">
    <location>
        <begin position="10"/>
        <end position="167"/>
    </location>
</feature>
<name>A0A8J7SHD3_9BACT</name>
<dbReference type="Gene3D" id="3.40.630.30">
    <property type="match status" value="1"/>
</dbReference>
<dbReference type="PANTHER" id="PTHR43441">
    <property type="entry name" value="RIBOSOMAL-PROTEIN-SERINE ACETYLTRANSFERASE"/>
    <property type="match status" value="1"/>
</dbReference>
<dbReference type="GO" id="GO:1990189">
    <property type="term" value="F:protein N-terminal-serine acetyltransferase activity"/>
    <property type="evidence" value="ECO:0007669"/>
    <property type="project" value="TreeGrafter"/>
</dbReference>
<dbReference type="EMBL" id="JAENIM010000009">
    <property type="protein sequence ID" value="MBK1789764.1"/>
    <property type="molecule type" value="Genomic_DNA"/>
</dbReference>
<evidence type="ECO:0000313" key="3">
    <source>
        <dbReference type="Proteomes" id="UP000624703"/>
    </source>
</evidence>
<dbReference type="Proteomes" id="UP000624703">
    <property type="component" value="Unassembled WGS sequence"/>
</dbReference>
<dbReference type="AlphaFoldDB" id="A0A8J7SHD3"/>
<reference evidence="2" key="1">
    <citation type="submission" date="2021-01" db="EMBL/GenBank/DDBJ databases">
        <title>Modified the classification status of verrucomicrobia.</title>
        <authorList>
            <person name="Feng X."/>
        </authorList>
    </citation>
    <scope>NUCLEOTIDE SEQUENCE</scope>
    <source>
        <strain evidence="2">_KCTC 22039</strain>
    </source>
</reference>
<dbReference type="PROSITE" id="PS51186">
    <property type="entry name" value="GNAT"/>
    <property type="match status" value="1"/>
</dbReference>
<dbReference type="Pfam" id="PF13302">
    <property type="entry name" value="Acetyltransf_3"/>
    <property type="match status" value="1"/>
</dbReference>
<accession>A0A8J7SHD3</accession>
<dbReference type="PANTHER" id="PTHR43441:SF12">
    <property type="entry name" value="RIBOSOMAL N-ACETYLTRANSFERASE YDAF-RELATED"/>
    <property type="match status" value="1"/>
</dbReference>
<comment type="caution">
    <text evidence="2">The sequence shown here is derived from an EMBL/GenBank/DDBJ whole genome shotgun (WGS) entry which is preliminary data.</text>
</comment>
<keyword evidence="3" id="KW-1185">Reference proteome</keyword>
<gene>
    <name evidence="2" type="ORF">JIN82_01200</name>
</gene>
<dbReference type="RefSeq" id="WP_200309807.1">
    <property type="nucleotide sequence ID" value="NZ_JAENIM010000009.1"/>
</dbReference>
<evidence type="ECO:0000313" key="2">
    <source>
        <dbReference type="EMBL" id="MBK1789764.1"/>
    </source>
</evidence>
<evidence type="ECO:0000259" key="1">
    <source>
        <dbReference type="PROSITE" id="PS51186"/>
    </source>
</evidence>
<protein>
    <submittedName>
        <fullName evidence="2">GNAT family N-acetyltransferase</fullName>
    </submittedName>
</protein>
<dbReference type="InterPro" id="IPR016181">
    <property type="entry name" value="Acyl_CoA_acyltransferase"/>
</dbReference>
<dbReference type="InterPro" id="IPR051908">
    <property type="entry name" value="Ribosomal_N-acetyltransferase"/>
</dbReference>
<organism evidence="2 3">
    <name type="scientific">Persicirhabdus sediminis</name>
    <dbReference type="NCBI Taxonomy" id="454144"/>
    <lineage>
        <taxon>Bacteria</taxon>
        <taxon>Pseudomonadati</taxon>
        <taxon>Verrucomicrobiota</taxon>
        <taxon>Verrucomicrobiia</taxon>
        <taxon>Verrucomicrobiales</taxon>
        <taxon>Verrucomicrobiaceae</taxon>
        <taxon>Persicirhabdus</taxon>
    </lineage>
</organism>
<dbReference type="SUPFAM" id="SSF55729">
    <property type="entry name" value="Acyl-CoA N-acyltransferases (Nat)"/>
    <property type="match status" value="1"/>
</dbReference>
<proteinExistence type="predicted"/>
<sequence>MFYRKISDSLEIRLSVPQFAEELFKLTDRNRQFLKQWLPWLDYIESADDTRSFINTQLLRFAKGEALHISIFYKDKLVGVAGLNEIDKVNSIGYLGYWLGEEHNGLGIMSQVVTELIKVSADYYKLQRIDIRCATPNAKSRAIPERLGFTHEGTLRRAEKVYDQWFDHEVYSHLIN</sequence>
<dbReference type="GO" id="GO:0008999">
    <property type="term" value="F:protein-N-terminal-alanine acetyltransferase activity"/>
    <property type="evidence" value="ECO:0007669"/>
    <property type="project" value="TreeGrafter"/>
</dbReference>